<evidence type="ECO:0000313" key="4">
    <source>
        <dbReference type="Proteomes" id="UP000219338"/>
    </source>
</evidence>
<name>A0A284S138_ARMOS</name>
<keyword evidence="1" id="KW-0812">Transmembrane</keyword>
<keyword evidence="2" id="KW-0732">Signal</keyword>
<evidence type="ECO:0000313" key="3">
    <source>
        <dbReference type="EMBL" id="SJL14723.1"/>
    </source>
</evidence>
<dbReference type="EMBL" id="FUEG01000025">
    <property type="protein sequence ID" value="SJL14723.1"/>
    <property type="molecule type" value="Genomic_DNA"/>
</dbReference>
<keyword evidence="1" id="KW-0472">Membrane</keyword>
<dbReference type="OMA" id="ETANTDM"/>
<dbReference type="AlphaFoldDB" id="A0A284S138"/>
<feature type="transmembrane region" description="Helical" evidence="1">
    <location>
        <begin position="94"/>
        <end position="116"/>
    </location>
</feature>
<keyword evidence="1" id="KW-1133">Transmembrane helix</keyword>
<gene>
    <name evidence="3" type="ORF">ARMOST_18190</name>
</gene>
<evidence type="ECO:0000256" key="1">
    <source>
        <dbReference type="SAM" id="Phobius"/>
    </source>
</evidence>
<accession>A0A284S138</accession>
<feature type="transmembrane region" description="Helical" evidence="1">
    <location>
        <begin position="123"/>
        <end position="142"/>
    </location>
</feature>
<keyword evidence="4" id="KW-1185">Reference proteome</keyword>
<sequence>MFSSRLVLLCFAFISLALGLVSATPTPDRQLSSALAVLTNCKASTDSILTQINVLVKSKAATTENIAPLLTELSVVIQGTVGSLEIMGTVTSEASAIATEAVSILLAINTTLLSLVGLDLESVISLIGVVVGSLLVTLGAVVPGSLGLVLGLITQAAVLGSFITGVLDLLPL</sequence>
<dbReference type="OrthoDB" id="3020398at2759"/>
<proteinExistence type="predicted"/>
<organism evidence="3 4">
    <name type="scientific">Armillaria ostoyae</name>
    <name type="common">Armillaria root rot fungus</name>
    <dbReference type="NCBI Taxonomy" id="47428"/>
    <lineage>
        <taxon>Eukaryota</taxon>
        <taxon>Fungi</taxon>
        <taxon>Dikarya</taxon>
        <taxon>Basidiomycota</taxon>
        <taxon>Agaricomycotina</taxon>
        <taxon>Agaricomycetes</taxon>
        <taxon>Agaricomycetidae</taxon>
        <taxon>Agaricales</taxon>
        <taxon>Marasmiineae</taxon>
        <taxon>Physalacriaceae</taxon>
        <taxon>Armillaria</taxon>
    </lineage>
</organism>
<dbReference type="Proteomes" id="UP000219338">
    <property type="component" value="Unassembled WGS sequence"/>
</dbReference>
<feature type="transmembrane region" description="Helical" evidence="1">
    <location>
        <begin position="148"/>
        <end position="170"/>
    </location>
</feature>
<evidence type="ECO:0000256" key="2">
    <source>
        <dbReference type="SAM" id="SignalP"/>
    </source>
</evidence>
<feature type="chain" id="PRO_5012289631" evidence="2">
    <location>
        <begin position="24"/>
        <end position="172"/>
    </location>
</feature>
<feature type="signal peptide" evidence="2">
    <location>
        <begin position="1"/>
        <end position="23"/>
    </location>
</feature>
<protein>
    <submittedName>
        <fullName evidence="3">Uncharacterized protein</fullName>
    </submittedName>
</protein>
<reference evidence="4" key="1">
    <citation type="journal article" date="2017" name="Nat. Ecol. Evol.">
        <title>Genome expansion and lineage-specific genetic innovations in the forest pathogenic fungi Armillaria.</title>
        <authorList>
            <person name="Sipos G."/>
            <person name="Prasanna A.N."/>
            <person name="Walter M.C."/>
            <person name="O'Connor E."/>
            <person name="Balint B."/>
            <person name="Krizsan K."/>
            <person name="Kiss B."/>
            <person name="Hess J."/>
            <person name="Varga T."/>
            <person name="Slot J."/>
            <person name="Riley R."/>
            <person name="Boka B."/>
            <person name="Rigling D."/>
            <person name="Barry K."/>
            <person name="Lee J."/>
            <person name="Mihaltcheva S."/>
            <person name="LaButti K."/>
            <person name="Lipzen A."/>
            <person name="Waldron R."/>
            <person name="Moloney N.M."/>
            <person name="Sperisen C."/>
            <person name="Kredics L."/>
            <person name="Vagvoelgyi C."/>
            <person name="Patrignani A."/>
            <person name="Fitzpatrick D."/>
            <person name="Nagy I."/>
            <person name="Doyle S."/>
            <person name="Anderson J.B."/>
            <person name="Grigoriev I.V."/>
            <person name="Gueldener U."/>
            <person name="Muensterkoetter M."/>
            <person name="Nagy L.G."/>
        </authorList>
    </citation>
    <scope>NUCLEOTIDE SEQUENCE [LARGE SCALE GENOMIC DNA]</scope>
    <source>
        <strain evidence="4">C18/9</strain>
    </source>
</reference>